<accession>A0AAN7U354</accession>
<organism evidence="1 2">
    <name type="scientific">Xylaria bambusicola</name>
    <dbReference type="NCBI Taxonomy" id="326684"/>
    <lineage>
        <taxon>Eukaryota</taxon>
        <taxon>Fungi</taxon>
        <taxon>Dikarya</taxon>
        <taxon>Ascomycota</taxon>
        <taxon>Pezizomycotina</taxon>
        <taxon>Sordariomycetes</taxon>
        <taxon>Xylariomycetidae</taxon>
        <taxon>Xylariales</taxon>
        <taxon>Xylariaceae</taxon>
        <taxon>Xylaria</taxon>
    </lineage>
</organism>
<name>A0AAN7U354_9PEZI</name>
<keyword evidence="2" id="KW-1185">Reference proteome</keyword>
<gene>
    <name evidence="1" type="ORF">RRF57_000041</name>
</gene>
<dbReference type="AlphaFoldDB" id="A0AAN7U354"/>
<evidence type="ECO:0000313" key="1">
    <source>
        <dbReference type="EMBL" id="KAK5624325.1"/>
    </source>
</evidence>
<dbReference type="EMBL" id="JAWHQM010000001">
    <property type="protein sequence ID" value="KAK5624325.1"/>
    <property type="molecule type" value="Genomic_DNA"/>
</dbReference>
<dbReference type="Proteomes" id="UP001305414">
    <property type="component" value="Unassembled WGS sequence"/>
</dbReference>
<proteinExistence type="predicted"/>
<protein>
    <submittedName>
        <fullName evidence="1">Uncharacterized protein</fullName>
    </submittedName>
</protein>
<sequence>MARGIIRVRHELDSRVFHLRGLRRGARADLACLQRRFNKRFAPFLLSHPLGLAARLHTRLLRFLDDVAGNGFQGVIRRVERQSSRTCVVCFSDASDG</sequence>
<comment type="caution">
    <text evidence="1">The sequence shown here is derived from an EMBL/GenBank/DDBJ whole genome shotgun (WGS) entry which is preliminary data.</text>
</comment>
<evidence type="ECO:0000313" key="2">
    <source>
        <dbReference type="Proteomes" id="UP001305414"/>
    </source>
</evidence>
<reference evidence="1 2" key="1">
    <citation type="submission" date="2023-10" db="EMBL/GenBank/DDBJ databases">
        <title>Draft genome sequence of Xylaria bambusicola isolate GMP-LS, the root and basal stem rot pathogen of sugarcane in Indonesia.</title>
        <authorList>
            <person name="Selvaraj P."/>
            <person name="Muralishankar V."/>
            <person name="Muruganantham S."/>
            <person name="Sp S."/>
            <person name="Haryani S."/>
            <person name="Lau K.J.X."/>
            <person name="Naqvi N.I."/>
        </authorList>
    </citation>
    <scope>NUCLEOTIDE SEQUENCE [LARGE SCALE GENOMIC DNA]</scope>
    <source>
        <strain evidence="1">GMP-LS</strain>
    </source>
</reference>